<keyword evidence="3" id="KW-1185">Reference proteome</keyword>
<comment type="caution">
    <text evidence="2">The sequence shown here is derived from an EMBL/GenBank/DDBJ whole genome shotgun (WGS) entry which is preliminary data.</text>
</comment>
<proteinExistence type="predicted"/>
<name>A0ABS2DG42_9BACI</name>
<dbReference type="InterPro" id="IPR016181">
    <property type="entry name" value="Acyl_CoA_acyltransferase"/>
</dbReference>
<evidence type="ECO:0000313" key="3">
    <source>
        <dbReference type="Proteomes" id="UP001518925"/>
    </source>
</evidence>
<dbReference type="InterPro" id="IPR051554">
    <property type="entry name" value="Acetyltransferase_Eis"/>
</dbReference>
<reference evidence="2 3" key="1">
    <citation type="submission" date="2021-02" db="EMBL/GenBank/DDBJ databases">
        <title>Bacillus sp. RD4P76, an endophyte from a halophyte.</title>
        <authorList>
            <person name="Sun J.-Q."/>
        </authorList>
    </citation>
    <scope>NUCLEOTIDE SEQUENCE [LARGE SCALE GENOMIC DNA]</scope>
    <source>
        <strain evidence="2 3">RD4P76</strain>
    </source>
</reference>
<feature type="domain" description="N-acetyltransferase" evidence="1">
    <location>
        <begin position="1"/>
        <end position="152"/>
    </location>
</feature>
<dbReference type="Gene3D" id="3.40.630.30">
    <property type="match status" value="1"/>
</dbReference>
<organism evidence="2 3">
    <name type="scientific">Bacillus suaedaesalsae</name>
    <dbReference type="NCBI Taxonomy" id="2810349"/>
    <lineage>
        <taxon>Bacteria</taxon>
        <taxon>Bacillati</taxon>
        <taxon>Bacillota</taxon>
        <taxon>Bacilli</taxon>
        <taxon>Bacillales</taxon>
        <taxon>Bacillaceae</taxon>
        <taxon>Bacillus</taxon>
    </lineage>
</organism>
<dbReference type="CDD" id="cd04301">
    <property type="entry name" value="NAT_SF"/>
    <property type="match status" value="1"/>
</dbReference>
<gene>
    <name evidence="2" type="ORF">JR050_07140</name>
</gene>
<sequence length="171" mass="19710">MKIRTEHPHDHQEVFNLNYKAFGKREDESRLIERIRKSDNFIPGLSLVAELDRKIVGHLLISKATLKDGNEETEVLVLAPIAVNPEMQKSGIGSALIEEGLRRSKELEYGLVFLIGHPSYYPRFGFKPGRDYQFDLKQYNVPNDVFMVKELREGDLLKVSGELLYPESFFK</sequence>
<dbReference type="Pfam" id="PF13527">
    <property type="entry name" value="Acetyltransf_9"/>
    <property type="match status" value="1"/>
</dbReference>
<dbReference type="SUPFAM" id="SSF55729">
    <property type="entry name" value="Acyl-CoA N-acyltransferases (Nat)"/>
    <property type="match status" value="1"/>
</dbReference>
<protein>
    <submittedName>
        <fullName evidence="2">N-acetyltransferase</fullName>
    </submittedName>
</protein>
<dbReference type="PANTHER" id="PTHR37817">
    <property type="entry name" value="N-ACETYLTRANSFERASE EIS"/>
    <property type="match status" value="1"/>
</dbReference>
<evidence type="ECO:0000259" key="1">
    <source>
        <dbReference type="PROSITE" id="PS51186"/>
    </source>
</evidence>
<evidence type="ECO:0000313" key="2">
    <source>
        <dbReference type="EMBL" id="MBM6617450.1"/>
    </source>
</evidence>
<dbReference type="RefSeq" id="WP_204202823.1">
    <property type="nucleotide sequence ID" value="NZ_JAFELM010000022.1"/>
</dbReference>
<dbReference type="PROSITE" id="PS51186">
    <property type="entry name" value="GNAT"/>
    <property type="match status" value="1"/>
</dbReference>
<dbReference type="EMBL" id="JAFELM010000022">
    <property type="protein sequence ID" value="MBM6617450.1"/>
    <property type="molecule type" value="Genomic_DNA"/>
</dbReference>
<dbReference type="PANTHER" id="PTHR37817:SF1">
    <property type="entry name" value="N-ACETYLTRANSFERASE EIS"/>
    <property type="match status" value="1"/>
</dbReference>
<dbReference type="Proteomes" id="UP001518925">
    <property type="component" value="Unassembled WGS sequence"/>
</dbReference>
<accession>A0ABS2DG42</accession>
<dbReference type="InterPro" id="IPR000182">
    <property type="entry name" value="GNAT_dom"/>
</dbReference>